<dbReference type="EMBL" id="JANPWB010000005">
    <property type="protein sequence ID" value="KAJ1187558.1"/>
    <property type="molecule type" value="Genomic_DNA"/>
</dbReference>
<evidence type="ECO:0008006" key="4">
    <source>
        <dbReference type="Google" id="ProtNLM"/>
    </source>
</evidence>
<dbReference type="AlphaFoldDB" id="A0AAV7UFB2"/>
<evidence type="ECO:0000313" key="2">
    <source>
        <dbReference type="EMBL" id="KAJ1187558.1"/>
    </source>
</evidence>
<proteinExistence type="predicted"/>
<dbReference type="Proteomes" id="UP001066276">
    <property type="component" value="Chromosome 3_1"/>
</dbReference>
<evidence type="ECO:0000256" key="1">
    <source>
        <dbReference type="SAM" id="MobiDB-lite"/>
    </source>
</evidence>
<comment type="caution">
    <text evidence="2">The sequence shown here is derived from an EMBL/GenBank/DDBJ whole genome shotgun (WGS) entry which is preliminary data.</text>
</comment>
<gene>
    <name evidence="2" type="ORF">NDU88_004333</name>
</gene>
<keyword evidence="3" id="KW-1185">Reference proteome</keyword>
<name>A0AAV7UFB2_PLEWA</name>
<feature type="region of interest" description="Disordered" evidence="1">
    <location>
        <begin position="50"/>
        <end position="77"/>
    </location>
</feature>
<sequence>MQRSHGRALLPEAVAAGLLAASWTRRATAESWRPVRAAALSEKVRQGGAARLGGAPVRGGRANSRIRPRSAEQPVSSDWWSGVNGHWIAAVETTIWGRAGASREIRAVTCPPAQRYPPGLECAAGDPVWGSLETTWVEGGWR</sequence>
<organism evidence="2 3">
    <name type="scientific">Pleurodeles waltl</name>
    <name type="common">Iberian ribbed newt</name>
    <dbReference type="NCBI Taxonomy" id="8319"/>
    <lineage>
        <taxon>Eukaryota</taxon>
        <taxon>Metazoa</taxon>
        <taxon>Chordata</taxon>
        <taxon>Craniata</taxon>
        <taxon>Vertebrata</taxon>
        <taxon>Euteleostomi</taxon>
        <taxon>Amphibia</taxon>
        <taxon>Batrachia</taxon>
        <taxon>Caudata</taxon>
        <taxon>Salamandroidea</taxon>
        <taxon>Salamandridae</taxon>
        <taxon>Pleurodelinae</taxon>
        <taxon>Pleurodeles</taxon>
    </lineage>
</organism>
<evidence type="ECO:0000313" key="3">
    <source>
        <dbReference type="Proteomes" id="UP001066276"/>
    </source>
</evidence>
<accession>A0AAV7UFB2</accession>
<reference evidence="2" key="1">
    <citation type="journal article" date="2022" name="bioRxiv">
        <title>Sequencing and chromosome-scale assembly of the giantPleurodeles waltlgenome.</title>
        <authorList>
            <person name="Brown T."/>
            <person name="Elewa A."/>
            <person name="Iarovenko S."/>
            <person name="Subramanian E."/>
            <person name="Araus A.J."/>
            <person name="Petzold A."/>
            <person name="Susuki M."/>
            <person name="Suzuki K.-i.T."/>
            <person name="Hayashi T."/>
            <person name="Toyoda A."/>
            <person name="Oliveira C."/>
            <person name="Osipova E."/>
            <person name="Leigh N.D."/>
            <person name="Simon A."/>
            <person name="Yun M.H."/>
        </authorList>
    </citation>
    <scope>NUCLEOTIDE SEQUENCE</scope>
    <source>
        <strain evidence="2">20211129_DDA</strain>
        <tissue evidence="2">Liver</tissue>
    </source>
</reference>
<protein>
    <recommendedName>
        <fullName evidence="4">Secreted protein</fullName>
    </recommendedName>
</protein>